<dbReference type="PROSITE" id="PS50290">
    <property type="entry name" value="PI3_4_KINASE_3"/>
    <property type="match status" value="1"/>
</dbReference>
<dbReference type="GO" id="GO:0006281">
    <property type="term" value="P:DNA repair"/>
    <property type="evidence" value="ECO:0007669"/>
    <property type="project" value="TreeGrafter"/>
</dbReference>
<dbReference type="PROSITE" id="PS51189">
    <property type="entry name" value="FAT"/>
    <property type="match status" value="1"/>
</dbReference>
<dbReference type="PROSITE" id="PS51190">
    <property type="entry name" value="FATC"/>
    <property type="match status" value="1"/>
</dbReference>
<dbReference type="SMART" id="SM00146">
    <property type="entry name" value="PI3Kc"/>
    <property type="match status" value="1"/>
</dbReference>
<dbReference type="InterPro" id="IPR003152">
    <property type="entry name" value="FATC_dom"/>
</dbReference>
<reference evidence="7 8" key="1">
    <citation type="journal article" date="2017" name="Curr. Biol.">
        <title>Genome architecture and evolution of a unichromosomal asexual nematode.</title>
        <authorList>
            <person name="Fradin H."/>
            <person name="Zegar C."/>
            <person name="Gutwein M."/>
            <person name="Lucas J."/>
            <person name="Kovtun M."/>
            <person name="Corcoran D."/>
            <person name="Baugh L.R."/>
            <person name="Kiontke K."/>
            <person name="Gunsalus K."/>
            <person name="Fitch D.H."/>
            <person name="Piano F."/>
        </authorList>
    </citation>
    <scope>NUCLEOTIDE SEQUENCE [LARGE SCALE GENOMIC DNA]</scope>
    <source>
        <strain evidence="7">PF1309</strain>
    </source>
</reference>
<dbReference type="STRING" id="2018661.A0A2A2KCC5"/>
<feature type="domain" description="FAT" evidence="5">
    <location>
        <begin position="2708"/>
        <end position="3319"/>
    </location>
</feature>
<evidence type="ECO:0000256" key="2">
    <source>
        <dbReference type="SAM" id="Coils"/>
    </source>
</evidence>
<comment type="caution">
    <text evidence="7">The sequence shown here is derived from an EMBL/GenBank/DDBJ whole genome shotgun (WGS) entry which is preliminary data.</text>
</comment>
<comment type="similarity">
    <text evidence="1">Belongs to the PI3/PI4-kinase family. TRA1 subfamily.</text>
</comment>
<dbReference type="OrthoDB" id="5570127at2759"/>
<dbReference type="InterPro" id="IPR046805">
    <property type="entry name" value="Tra1_ring"/>
</dbReference>
<evidence type="ECO:0000313" key="8">
    <source>
        <dbReference type="Proteomes" id="UP000218231"/>
    </source>
</evidence>
<feature type="region of interest" description="Disordered" evidence="3">
    <location>
        <begin position="533"/>
        <end position="552"/>
    </location>
</feature>
<keyword evidence="8" id="KW-1185">Reference proteome</keyword>
<evidence type="ECO:0000256" key="1">
    <source>
        <dbReference type="ARBA" id="ARBA00007234"/>
    </source>
</evidence>
<dbReference type="EMBL" id="LIAE01009002">
    <property type="protein sequence ID" value="PAV71528.1"/>
    <property type="molecule type" value="Genomic_DNA"/>
</dbReference>
<dbReference type="GO" id="GO:0006355">
    <property type="term" value="P:regulation of DNA-templated transcription"/>
    <property type="evidence" value="ECO:0007669"/>
    <property type="project" value="TreeGrafter"/>
</dbReference>
<dbReference type="GO" id="GO:0005634">
    <property type="term" value="C:nucleus"/>
    <property type="evidence" value="ECO:0007669"/>
    <property type="project" value="TreeGrafter"/>
</dbReference>
<organism evidence="7 8">
    <name type="scientific">Diploscapter pachys</name>
    <dbReference type="NCBI Taxonomy" id="2018661"/>
    <lineage>
        <taxon>Eukaryota</taxon>
        <taxon>Metazoa</taxon>
        <taxon>Ecdysozoa</taxon>
        <taxon>Nematoda</taxon>
        <taxon>Chromadorea</taxon>
        <taxon>Rhabditida</taxon>
        <taxon>Rhabditina</taxon>
        <taxon>Rhabditomorpha</taxon>
        <taxon>Rhabditoidea</taxon>
        <taxon>Rhabditidae</taxon>
        <taxon>Diploscapter</taxon>
    </lineage>
</organism>
<dbReference type="GO" id="GO:0000124">
    <property type="term" value="C:SAGA complex"/>
    <property type="evidence" value="ECO:0007669"/>
    <property type="project" value="TreeGrafter"/>
</dbReference>
<proteinExistence type="inferred from homology"/>
<dbReference type="InterPro" id="IPR000403">
    <property type="entry name" value="PI3/4_kinase_cat_dom"/>
</dbReference>
<dbReference type="GO" id="GO:0035267">
    <property type="term" value="C:NuA4 histone acetyltransferase complex"/>
    <property type="evidence" value="ECO:0007669"/>
    <property type="project" value="TreeGrafter"/>
</dbReference>
<evidence type="ECO:0000259" key="6">
    <source>
        <dbReference type="PROSITE" id="PS51190"/>
    </source>
</evidence>
<accession>A0A2A2KCC5</accession>
<feature type="domain" description="PI3K/PI4K catalytic" evidence="4">
    <location>
        <begin position="3544"/>
        <end position="3866"/>
    </location>
</feature>
<evidence type="ECO:0000313" key="7">
    <source>
        <dbReference type="EMBL" id="PAV71528.1"/>
    </source>
</evidence>
<dbReference type="PANTHER" id="PTHR11139:SF1">
    <property type="entry name" value="TRANSFORMATION_TRANSCRIPTION DOMAIN-ASSOCIATED PROTEIN"/>
    <property type="match status" value="1"/>
</dbReference>
<feature type="domain" description="FATC" evidence="6">
    <location>
        <begin position="3854"/>
        <end position="3885"/>
    </location>
</feature>
<feature type="region of interest" description="Disordered" evidence="3">
    <location>
        <begin position="476"/>
        <end position="514"/>
    </location>
</feature>
<sequence>MASTSSFPNQPNQSTVSNQIANLIRNLSDFSHRDDFKLKALQEIWSTIDVYNSPTVYSPQWENLIRCFLKIFFETSPQFISENNTQQLRKLMLEIILRTSTNEALKNLTKEIQKAMLRLLTIENEENAILTIKILLDQGKASRFQFSQEVSNVYAHFKKVIRDICTLVCNTRMFELKELRPSAQPKEEMLIEEYLRDCFYSMSVYLNPNSEAKYNLIPRASQSVKVIQEFPNLVILFYQHFKQNVQQETSDFLQSCLQYLSLQIPPEMINSPNLNKNLVDEFYVSQAKVLNFVNQVGKIPVFLEVILANGQLLVSSVMLLLENCPPDAITVRKDVLMTLKFFFTSDLRSKFIAVLPRLVSETHLLGTGFTSVDQLRSSMYHILADLLHHMRNQFTFPMLSHVAFVFCRQLHDNTVTIQVQIMSARLLNSITETMTKMEDQGEPSRDLLFQILECLVTKLKVLAVYHVPLLLQQHAEEANGDSSSKDEKQEKSEKPDKPEKVEKPERPEKSNVGVWHGRLRRVSIDSLDELEMPKADDIASDAPPTTHSSSDLSTPQAIMSAYWAIPGPPLFHVDVKNLVKYVLHTCKCAASQLRNTRTSNESIPMARERDIFERLLKYGIECLEVFTISSQSNFMRNNMAQQAQQVTRSKEEKESLEALSAIFTNMDQDVFREVFSKYMDYLIERIFRNVPLQLLVNTFLVRGEVSCFGGIILKYLMGKLPALTANNERTGLYVKLFKIIFSAIGAIGAQANEAGELMLKPYLPDMIRKSTEFALTANDPLNYFLLLRALFRSIGGGAHDILYGQFLPLLPNLLFFLNKLQSCQHVVQMRELFVELCLTVPVRLSSLLPYLPLLMDPLVCALHGSTSLVQQGLRTLELCVDNLQPEYLFEHLAPVRGALMQGLWKVVGSSMEGNSAATAFRILGKFGGANRRMLNEPQHLNMVSEAESVQSFVTMRVERQGAIQMEGETAEGAAAAKPAFAHLNLALSDIVKNALEYIRSTTPPNDQVNAHFPFPQNNHPVIQQNAQQIRLACLELANAVLLAGLKSADFEGDVKFNISQPLKLRLQSINLLENITIYKCPREADRTLYINSLAIIIFGMYKKDLRQGLKFFNAIVRTLCVQSILECSVEWQSRVTVDPSLCMDSAILIDALMLVLSDMNNRLTHSAVTVIRLIRDTFQLIFPPQTMPQIPLCRYMLDNLFTLCHGPAWFVRLGGAGGFLYVSDMFPAEFLAVYQKMIVKGCIEVIIGLVDEISSGAIDTAVDALSRLQKRLLTKDGDCEEYLNVFVHNYAQHFFHTCSNARHLMASLLKDCAELLDITLQDLIHKYRHIFFEGIEMALANLERQRIYDQEANLDALSVLLSSPSPIFHLSVVDPKLQQFLHHMVYICREDVSQLLLRENYKCTDNCPAHFLPPHPMSTQIESLKAIAIKTCVVFGHCLSLCERADSNVQLEGQEDRNRLVNSRILYETALEAMLYGKPVVNESASQGLIQWKESISPQIIQAFADPICSRILASDCFLPDDAIRLHKLSEINQSVLTRDIIYKLAMHLCSWTSNNVPEGMTVSNQVAAISVTVKLLSASHHTTAFEAKGVAFFVAAFDYEYLMDEAVGWYDDLFSLCCRFPREMLTAFVSVDSIQSQPRRALLRKLLRHEASELIRNLILTDFSFVENLLDLRAMNDHGEWTETEQSELETMERELLALTVVDIVSRLCPQWLISPSSPVSKLREIWNSGDFKKRCVVRSPTEEDAKQVRVQMMTEHKYKAPKLIVNCFIRYLRQNTDDFELLFDLMIAFIGNYVTDFCFVREFLEKEIISAGKRTNIYNIMEKFETNPDKTCNDLRTVKVIQYLLMPCLQWAFERYDVDEIIGSTAHSAEQNEAEQDSLVHRLICVVDLHRQKMSDSMIIVFYQLCTLFVKYSPHHIHNNSSKKQGGRLRIFMLFAWPCLTQNNHQDPTLRSTGFNFLAHIIEKFTINRKIVLQVFHALCTTYQLDNREMIRRAADLLTPAVPMRMEDGYQQIFASVNKVLIEEGHNSFHVHHVLQMILRNYRVYFSVRHALLPVLLTTLNKAINFPSGMNEGISSRRLAVDCCEMALKWDLLRKIRQERAEPEDMETDKESEVAKKIWKEEEMKVEKILEKLKVSENTMEDPMAVLDQANGSAAKERPLEDIRAKAISKEHIDEIVNTLFRFAVLAVPSSQQPNSVVQSILEAKNRCIQLLRVALKATMWGNIVTVRVNFLEKQLTVTQEMVNAATQHNSSAACLQAQQALELLLFLFEVMPKQLLLDIIRPLQRVIITCLNTNVSTLARGVIALVSRLFDKTDYSEAGITEVEQLNNYITLKYIHEQLTTFYKMPGGSAQQIALPILMLKTICTKEPAYVERNILHVFLRVTEKITKDHVAVCGPAFDMTREKGNIEVIVTAYDLLRHKVPSLVQDVRRAVASSVLSIMMDKTPSEKIIDAILKIIKELIVHHTEENPPTPGIHLLVRMQSVIDRRFKNNKDLTMSLLTTALIVFENDTLREHENVDRLEPAFHWGLIHSDAELRDRFLLAYERRLPVDVVDRFIFLMQKTNWLSFGEYYWLRHAIWFLLRCVPRDNARRSAFLHCASLQPTLLASHQPLSTSVESQQQQQQQSEDLDKLVEEMDGLVKDAEFNDFSAKLSSIYYLMFTVNGLIDSFLSSGVHNAQTRAERSVLTAWLRALTNAIPHIILSPHLLKHLASNHHAWHSGLLLLETQALTSPRMIDLAPQIEANQIDPHTKHNINVLDNLAAAYEELGETDQLAAAWGRRALLPNTERIIQWVQMGEIEAVVDFIEQTSGENYEKMVATAEEERHVRDAVDAEYDMWMETYKKCCMELQRWTTVRDVCANNCVQDLRGLVQIAPHLPDWNLAADCIEQLGACVPRGFLPQFSLYNAMNCVMRDDENPGTSFHKQKLEKAIEETQAIHISRWRALPSVISNSHVKILQSMNIIRDIADCVDLRVALANSQSGTMFNNQVLQDMKTVIKIWRNRTPAMSDEVSFVSTVSNWRCQIHTMVIQMFQQWELSGCQVPNATASSPMILPIHSAATGTLAIARACKNMGFNELAIHNLNRMHAMPMLPLMDAHQKICENVKVLRAIARDERTQSHEKKRALYESLEIIENVKIDELHRDQICRLMYQKGAALSELGINSEASKAFSAAAQVHDSTSYSGSNSCNVYKVWGQHLHKLFVDQLPLQPHSASVNGMGAMMCYLEASRVDCESKARKCILKFFLIMRNLCEIGDENEVDVLLNKHARSIAPYNWLHWLPQLLLDLRIRPRSGASAVLHRIASVYPMQTLYALRGSVGDQVFAELFESCIRAEGQNQPAFDHPLQFIIRTILSTRQADAKTFYRLISEMREMKEYWVEKHIRYADECIREVTRTLHEERNRDGCRLDAVQGTALSQRMITLLNEWKLQLDNTSDPTLIKEHQVELSASYSPQPMSEDEFISSICKSIHSIDLPSTSLFNLLEVLLSIYQQILNRFVLLPKKIPIDLSSEYLEKYNYRMGCVEMPSDLLNVLKTGQYNSLFGRFGRFAQIEMDGGVLVKRIEIRAQTGKSCTFHYRKRIILPGERRNDINREVQFLQHMNTLLLRDRATSRRHLSVCAITQLHVSDNGTLMEIGNMQPYRQQQSEILRPHAIISKCLFAYQMIPHRIVLSYFTNLAQLRETMNMNEATNAVYRNLSNDNEISPLLLQRYMCMRYPDTTSYYMLRKQIARGLSVLSMLEFSCNFSPLQLDHMHIIAITGQFFNPYYQFELNRADEHPVPFRLSPNIRSLLGFAVEGDMRWSMWAVAKCLVDRQADNALKVLLWDEMVLSNENTKLHGLCEKIDEIVKRATDKAKGLSTSPQAIVNLLIQAAAPENLAQMEPFYHPWF</sequence>
<dbReference type="Proteomes" id="UP000218231">
    <property type="component" value="Unassembled WGS sequence"/>
</dbReference>
<dbReference type="Pfam" id="PF20175">
    <property type="entry name" value="Tra1_central"/>
    <property type="match status" value="1"/>
</dbReference>
<evidence type="ECO:0000256" key="3">
    <source>
        <dbReference type="SAM" id="MobiDB-lite"/>
    </source>
</evidence>
<evidence type="ECO:0000259" key="5">
    <source>
        <dbReference type="PROSITE" id="PS51189"/>
    </source>
</evidence>
<feature type="compositionally biased region" description="Basic and acidic residues" evidence="3">
    <location>
        <begin position="483"/>
        <end position="509"/>
    </location>
</feature>
<feature type="compositionally biased region" description="Polar residues" evidence="3">
    <location>
        <begin position="543"/>
        <end position="552"/>
    </location>
</feature>
<dbReference type="InterPro" id="IPR046807">
    <property type="entry name" value="Tra1_central"/>
</dbReference>
<dbReference type="InterPro" id="IPR011009">
    <property type="entry name" value="Kinase-like_dom_sf"/>
</dbReference>
<evidence type="ECO:0000259" key="4">
    <source>
        <dbReference type="PROSITE" id="PS50290"/>
    </source>
</evidence>
<dbReference type="SUPFAM" id="SSF56112">
    <property type="entry name" value="Protein kinase-like (PK-like)"/>
    <property type="match status" value="1"/>
</dbReference>
<dbReference type="InterPro" id="IPR016024">
    <property type="entry name" value="ARM-type_fold"/>
</dbReference>
<gene>
    <name evidence="7" type="ORF">WR25_14234</name>
</gene>
<keyword evidence="2" id="KW-0175">Coiled coil</keyword>
<name>A0A2A2KCC5_9BILA</name>
<dbReference type="Pfam" id="PF02259">
    <property type="entry name" value="FAT"/>
    <property type="match status" value="1"/>
</dbReference>
<evidence type="ECO:0008006" key="9">
    <source>
        <dbReference type="Google" id="ProtNLM"/>
    </source>
</evidence>
<protein>
    <recommendedName>
        <fullName evidence="9">FAT domain-containing protein</fullName>
    </recommendedName>
</protein>
<dbReference type="Pfam" id="PF20206">
    <property type="entry name" value="Tra1_ring"/>
    <property type="match status" value="1"/>
</dbReference>
<dbReference type="SUPFAM" id="SSF48371">
    <property type="entry name" value="ARM repeat"/>
    <property type="match status" value="3"/>
</dbReference>
<dbReference type="InterPro" id="IPR003151">
    <property type="entry name" value="PIK-rel_kinase_FAT"/>
</dbReference>
<dbReference type="PANTHER" id="PTHR11139">
    <property type="entry name" value="ATAXIA TELANGIECTASIA MUTATED ATM -RELATED"/>
    <property type="match status" value="1"/>
</dbReference>
<dbReference type="InterPro" id="IPR050517">
    <property type="entry name" value="DDR_Repair_Kinase"/>
</dbReference>
<dbReference type="InterPro" id="IPR014009">
    <property type="entry name" value="PIK_FAT"/>
</dbReference>
<feature type="coiled-coil region" evidence="2">
    <location>
        <begin position="98"/>
        <end position="125"/>
    </location>
</feature>